<dbReference type="SUPFAM" id="SSF54001">
    <property type="entry name" value="Cysteine proteinases"/>
    <property type="match status" value="1"/>
</dbReference>
<dbReference type="GO" id="GO:0016407">
    <property type="term" value="F:acetyltransferase activity"/>
    <property type="evidence" value="ECO:0007669"/>
    <property type="project" value="InterPro"/>
</dbReference>
<dbReference type="STRING" id="882086.SacxiDRAFT_4266"/>
<dbReference type="InterPro" id="IPR038765">
    <property type="entry name" value="Papain-like_cys_pep_sf"/>
</dbReference>
<protein>
    <submittedName>
        <fullName evidence="3">Arylamine N-acetyltransferase</fullName>
    </submittedName>
</protein>
<dbReference type="Pfam" id="PF00797">
    <property type="entry name" value="Acetyltransf_2"/>
    <property type="match status" value="1"/>
</dbReference>
<sequence length="295" mass="32651">MSLVSTVTTPTTPTTPTAATTQAIPAIDWQIDTLDLDAYLRRVGLPAEPPSAQALTALHEAHVRTIPFENIDVMLGRTPSLELADIAAKLVHRQRGGYCFEHGLLFAAVLERLGYEVSRCVARVGFAKPDAPATHLMLLTRIGGDRFLVDVGFGSGLLTPLPLTDGASTDHGGWPFRLRRDDRFWLLEKPVDGAWRVEHGFDETPQRPIDYVVGNHFVATHPSSPFTRRLVVQRKDRGHVRKLTGRGYQVEYADGRPTEARTVTADELEDVLRSLDIVVDGDDLARLRQVYAGEE</sequence>
<evidence type="ECO:0000313" key="3">
    <source>
        <dbReference type="EMBL" id="EID56447.1"/>
    </source>
</evidence>
<dbReference type="Gene3D" id="3.30.2140.10">
    <property type="entry name" value="Arylamine N-acetyltransferase"/>
    <property type="match status" value="1"/>
</dbReference>
<dbReference type="EMBL" id="JH636049">
    <property type="protein sequence ID" value="EID56447.1"/>
    <property type="molecule type" value="Genomic_DNA"/>
</dbReference>
<organism evidence="3 4">
    <name type="scientific">Saccharomonospora xinjiangensis XJ-54</name>
    <dbReference type="NCBI Taxonomy" id="882086"/>
    <lineage>
        <taxon>Bacteria</taxon>
        <taxon>Bacillati</taxon>
        <taxon>Actinomycetota</taxon>
        <taxon>Actinomycetes</taxon>
        <taxon>Pseudonocardiales</taxon>
        <taxon>Pseudonocardiaceae</taxon>
        <taxon>Saccharomonospora</taxon>
    </lineage>
</organism>
<name>I0V8J4_9PSEU</name>
<dbReference type="PANTHER" id="PTHR11786:SF0">
    <property type="entry name" value="ARYLAMINE N-ACETYLTRANSFERASE 4-RELATED"/>
    <property type="match status" value="1"/>
</dbReference>
<dbReference type="PANTHER" id="PTHR11786">
    <property type="entry name" value="N-HYDROXYARYLAMINE O-ACETYLTRANSFERASE"/>
    <property type="match status" value="1"/>
</dbReference>
<dbReference type="Proteomes" id="UP000004691">
    <property type="component" value="Unassembled WGS sequence"/>
</dbReference>
<keyword evidence="3" id="KW-0808">Transferase</keyword>
<accession>I0V8J4</accession>
<evidence type="ECO:0000256" key="1">
    <source>
        <dbReference type="ARBA" id="ARBA00006547"/>
    </source>
</evidence>
<dbReference type="InterPro" id="IPR001447">
    <property type="entry name" value="Arylamine_N-AcTrfase"/>
</dbReference>
<keyword evidence="4" id="KW-1185">Reference proteome</keyword>
<gene>
    <name evidence="3" type="ORF">SacxiDRAFT_4266</name>
</gene>
<evidence type="ECO:0000313" key="4">
    <source>
        <dbReference type="Proteomes" id="UP000004691"/>
    </source>
</evidence>
<evidence type="ECO:0000256" key="2">
    <source>
        <dbReference type="RuleBase" id="RU003452"/>
    </source>
</evidence>
<dbReference type="Gene3D" id="2.40.128.150">
    <property type="entry name" value="Cysteine proteinases"/>
    <property type="match status" value="1"/>
</dbReference>
<dbReference type="eggNOG" id="COG2162">
    <property type="taxonomic scope" value="Bacteria"/>
</dbReference>
<proteinExistence type="inferred from homology"/>
<dbReference type="HOGENOM" id="CLU_049918_1_0_11"/>
<comment type="similarity">
    <text evidence="1 2">Belongs to the arylamine N-acetyltransferase family.</text>
</comment>
<reference evidence="3 4" key="1">
    <citation type="submission" date="2012-01" db="EMBL/GenBank/DDBJ databases">
        <title>Improved High-Quality Draft sequence of Saccharomonospora xinjiangensis XJ-54.</title>
        <authorList>
            <consortium name="US DOE Joint Genome Institute"/>
            <person name="Lucas S."/>
            <person name="Han J."/>
            <person name="Lapidus A."/>
            <person name="Cheng J.-F."/>
            <person name="Goodwin L."/>
            <person name="Pitluck S."/>
            <person name="Peters L."/>
            <person name="Mikhailova N."/>
            <person name="Teshima H."/>
            <person name="Detter J.C."/>
            <person name="Han C."/>
            <person name="Tapia R."/>
            <person name="Land M."/>
            <person name="Hauser L."/>
            <person name="Kyrpides N."/>
            <person name="Ivanova N."/>
            <person name="Pagani I."/>
            <person name="Brambilla E.-M."/>
            <person name="Klenk H.-P."/>
            <person name="Woyke T."/>
        </authorList>
    </citation>
    <scope>NUCLEOTIDE SEQUENCE [LARGE SCALE GENOMIC DNA]</scope>
    <source>
        <strain evidence="3 4">XJ-54</strain>
    </source>
</reference>
<dbReference type="RefSeq" id="WP_006240680.1">
    <property type="nucleotide sequence ID" value="NZ_JH636049.1"/>
</dbReference>
<dbReference type="PRINTS" id="PR01543">
    <property type="entry name" value="ANATRNSFRASE"/>
</dbReference>
<dbReference type="AlphaFoldDB" id="I0V8J4"/>